<accession>A0ABT9PL76</accession>
<reference evidence="2 3" key="1">
    <citation type="submission" date="2023-07" db="EMBL/GenBank/DDBJ databases">
        <title>Sequencing the genomes of 1000 actinobacteria strains.</title>
        <authorList>
            <person name="Klenk H.-P."/>
        </authorList>
    </citation>
    <scope>NUCLEOTIDE SEQUENCE [LARGE SCALE GENOMIC DNA]</scope>
    <source>
        <strain evidence="2 3">DSM 19515</strain>
    </source>
</reference>
<keyword evidence="1" id="KW-0472">Membrane</keyword>
<feature type="transmembrane region" description="Helical" evidence="1">
    <location>
        <begin position="95"/>
        <end position="114"/>
    </location>
</feature>
<evidence type="ECO:0000256" key="1">
    <source>
        <dbReference type="SAM" id="Phobius"/>
    </source>
</evidence>
<comment type="caution">
    <text evidence="2">The sequence shown here is derived from an EMBL/GenBank/DDBJ whole genome shotgun (WGS) entry which is preliminary data.</text>
</comment>
<evidence type="ECO:0000313" key="2">
    <source>
        <dbReference type="EMBL" id="MDP9833481.1"/>
    </source>
</evidence>
<gene>
    <name evidence="2" type="ORF">J2S45_002160</name>
</gene>
<keyword evidence="1" id="KW-0812">Transmembrane</keyword>
<feature type="transmembrane region" description="Helical" evidence="1">
    <location>
        <begin position="33"/>
        <end position="55"/>
    </location>
</feature>
<organism evidence="2 3">
    <name type="scientific">Trueperella abortisuis</name>
    <dbReference type="NCBI Taxonomy" id="445930"/>
    <lineage>
        <taxon>Bacteria</taxon>
        <taxon>Bacillati</taxon>
        <taxon>Actinomycetota</taxon>
        <taxon>Actinomycetes</taxon>
        <taxon>Actinomycetales</taxon>
        <taxon>Actinomycetaceae</taxon>
        <taxon>Trueperella</taxon>
    </lineage>
</organism>
<dbReference type="Proteomes" id="UP001230145">
    <property type="component" value="Unassembled WGS sequence"/>
</dbReference>
<keyword evidence="1" id="KW-1133">Transmembrane helix</keyword>
<feature type="transmembrane region" description="Helical" evidence="1">
    <location>
        <begin position="67"/>
        <end position="83"/>
    </location>
</feature>
<proteinExistence type="predicted"/>
<sequence length="130" mass="13647">MESTTRRPWATGSLIAATGLALAIGVDKVRATAASPVWLAAVAALVFLAVGGLSARYVLRVVPCRRYALDVLVGLAAGFLFYAKQTALATRGLSGALATLGFIVVLVIGLNSYFGRRWQLAADEPDPGER</sequence>
<evidence type="ECO:0000313" key="3">
    <source>
        <dbReference type="Proteomes" id="UP001230145"/>
    </source>
</evidence>
<name>A0ABT9PL76_9ACTO</name>
<keyword evidence="3" id="KW-1185">Reference proteome</keyword>
<dbReference type="RefSeq" id="WP_296931232.1">
    <property type="nucleotide sequence ID" value="NZ_CP133407.1"/>
</dbReference>
<protein>
    <submittedName>
        <fullName evidence="2">Drug/metabolite transporter (DMT)-like permease</fullName>
    </submittedName>
</protein>
<dbReference type="EMBL" id="JAUSQL010000001">
    <property type="protein sequence ID" value="MDP9833481.1"/>
    <property type="molecule type" value="Genomic_DNA"/>
</dbReference>